<protein>
    <recommendedName>
        <fullName evidence="1">RGS domain-containing protein</fullName>
    </recommendedName>
</protein>
<evidence type="ECO:0000313" key="2">
    <source>
        <dbReference type="EMBL" id="KNC82276.1"/>
    </source>
</evidence>
<dbReference type="InterPro" id="IPR044926">
    <property type="entry name" value="RGS_subdomain_2"/>
</dbReference>
<name>A0A0L0G0B4_9EUKA</name>
<gene>
    <name evidence="2" type="ORF">SARC_05448</name>
</gene>
<dbReference type="Proteomes" id="UP000054560">
    <property type="component" value="Unassembled WGS sequence"/>
</dbReference>
<proteinExistence type="predicted"/>
<feature type="domain" description="RGS" evidence="1">
    <location>
        <begin position="67"/>
        <end position="178"/>
    </location>
</feature>
<evidence type="ECO:0000259" key="1">
    <source>
        <dbReference type="Pfam" id="PF00615"/>
    </source>
</evidence>
<dbReference type="SUPFAM" id="SSF48097">
    <property type="entry name" value="Regulator of G-protein signaling, RGS"/>
    <property type="match status" value="1"/>
</dbReference>
<keyword evidence="3" id="KW-1185">Reference proteome</keyword>
<dbReference type="Gene3D" id="1.10.167.10">
    <property type="entry name" value="Regulator of G-protein Signalling 4, domain 2"/>
    <property type="match status" value="1"/>
</dbReference>
<sequence length="250" mass="28872">MMIIQVVILVISMCKVRFESKSLAFYRFSTSVVQCFHNKLGISENTLISQAYDLIDPRGRRGRLDLLLQDKELYPVLLAMAGRRHMDENFRFMQDVRRLKRMLRTEANTLTVQERNNDSENISRLTLQILDNYIMQGAAHPVNLPSRILKPLREMRESTPVESSMSLHQVEVDIYQLLWMAYAETVMLVHESNVLDMFSKNPTVCDILKSRVDRLTTLCGTDARPAKPPQTTNLLHIEERCSSNSVRDEA</sequence>
<dbReference type="AlphaFoldDB" id="A0A0L0G0B4"/>
<dbReference type="EMBL" id="KQ241943">
    <property type="protein sequence ID" value="KNC82276.1"/>
    <property type="molecule type" value="Genomic_DNA"/>
</dbReference>
<dbReference type="GeneID" id="25905952"/>
<reference evidence="2 3" key="1">
    <citation type="submission" date="2011-02" db="EMBL/GenBank/DDBJ databases">
        <title>The Genome Sequence of Sphaeroforma arctica JP610.</title>
        <authorList>
            <consortium name="The Broad Institute Genome Sequencing Platform"/>
            <person name="Russ C."/>
            <person name="Cuomo C."/>
            <person name="Young S.K."/>
            <person name="Zeng Q."/>
            <person name="Gargeya S."/>
            <person name="Alvarado L."/>
            <person name="Berlin A."/>
            <person name="Chapman S.B."/>
            <person name="Chen Z."/>
            <person name="Freedman E."/>
            <person name="Gellesch M."/>
            <person name="Goldberg J."/>
            <person name="Griggs A."/>
            <person name="Gujja S."/>
            <person name="Heilman E."/>
            <person name="Heiman D."/>
            <person name="Howarth C."/>
            <person name="Mehta T."/>
            <person name="Neiman D."/>
            <person name="Pearson M."/>
            <person name="Roberts A."/>
            <person name="Saif S."/>
            <person name="Shea T."/>
            <person name="Shenoy N."/>
            <person name="Sisk P."/>
            <person name="Stolte C."/>
            <person name="Sykes S."/>
            <person name="White J."/>
            <person name="Yandava C."/>
            <person name="Burger G."/>
            <person name="Gray M.W."/>
            <person name="Holland P.W.H."/>
            <person name="King N."/>
            <person name="Lang F.B.F."/>
            <person name="Roger A.J."/>
            <person name="Ruiz-Trillo I."/>
            <person name="Haas B."/>
            <person name="Nusbaum C."/>
            <person name="Birren B."/>
        </authorList>
    </citation>
    <scope>NUCLEOTIDE SEQUENCE [LARGE SCALE GENOMIC DNA]</scope>
    <source>
        <strain evidence="2 3">JP610</strain>
    </source>
</reference>
<dbReference type="RefSeq" id="XP_014156178.1">
    <property type="nucleotide sequence ID" value="XM_014300703.1"/>
</dbReference>
<dbReference type="InterPro" id="IPR016137">
    <property type="entry name" value="RGS"/>
</dbReference>
<evidence type="ECO:0000313" key="3">
    <source>
        <dbReference type="Proteomes" id="UP000054560"/>
    </source>
</evidence>
<dbReference type="InterPro" id="IPR036305">
    <property type="entry name" value="RGS_sf"/>
</dbReference>
<organism evidence="2 3">
    <name type="scientific">Sphaeroforma arctica JP610</name>
    <dbReference type="NCBI Taxonomy" id="667725"/>
    <lineage>
        <taxon>Eukaryota</taxon>
        <taxon>Ichthyosporea</taxon>
        <taxon>Ichthyophonida</taxon>
        <taxon>Sphaeroforma</taxon>
    </lineage>
</organism>
<accession>A0A0L0G0B4</accession>
<dbReference type="Pfam" id="PF00615">
    <property type="entry name" value="RGS"/>
    <property type="match status" value="1"/>
</dbReference>